<dbReference type="Proteomes" id="UP000663844">
    <property type="component" value="Unassembled WGS sequence"/>
</dbReference>
<dbReference type="AlphaFoldDB" id="A0A820CYM3"/>
<evidence type="ECO:0008006" key="3">
    <source>
        <dbReference type="Google" id="ProtNLM"/>
    </source>
</evidence>
<protein>
    <recommendedName>
        <fullName evidence="3">F-box domain-containing protein</fullName>
    </recommendedName>
</protein>
<gene>
    <name evidence="1" type="ORF">OXD698_LOCUS42280</name>
</gene>
<proteinExistence type="predicted"/>
<sequence length="199" mass="22861">MKESSKKSTLEMLSDELLLEICKYLLYGDILRSFVELNSRMTRMITQYSQHVLLHKMSITHSSDLYDKYSSTSLPKLSRLIQLRAHSSISIDLNHFSVIPTAASNLVRLDLPFGCLLDLLAIKKINHLLYQRIKSMAILNTTEPPQMTINEEYIHLIASNFYTLRDLFVDLKHLKASTTTKSNEIKSFSMESMLLCLLS</sequence>
<evidence type="ECO:0000313" key="1">
    <source>
        <dbReference type="EMBL" id="CAF4228808.1"/>
    </source>
</evidence>
<name>A0A820CYM3_9BILA</name>
<organism evidence="1 2">
    <name type="scientific">Adineta steineri</name>
    <dbReference type="NCBI Taxonomy" id="433720"/>
    <lineage>
        <taxon>Eukaryota</taxon>
        <taxon>Metazoa</taxon>
        <taxon>Spiralia</taxon>
        <taxon>Gnathifera</taxon>
        <taxon>Rotifera</taxon>
        <taxon>Eurotatoria</taxon>
        <taxon>Bdelloidea</taxon>
        <taxon>Adinetida</taxon>
        <taxon>Adinetidae</taxon>
        <taxon>Adineta</taxon>
    </lineage>
</organism>
<comment type="caution">
    <text evidence="1">The sequence shown here is derived from an EMBL/GenBank/DDBJ whole genome shotgun (WGS) entry which is preliminary data.</text>
</comment>
<reference evidence="1" key="1">
    <citation type="submission" date="2021-02" db="EMBL/GenBank/DDBJ databases">
        <authorList>
            <person name="Nowell W R."/>
        </authorList>
    </citation>
    <scope>NUCLEOTIDE SEQUENCE</scope>
</reference>
<dbReference type="EMBL" id="CAJOAZ010010927">
    <property type="protein sequence ID" value="CAF4228808.1"/>
    <property type="molecule type" value="Genomic_DNA"/>
</dbReference>
<accession>A0A820CYM3</accession>
<evidence type="ECO:0000313" key="2">
    <source>
        <dbReference type="Proteomes" id="UP000663844"/>
    </source>
</evidence>